<organism evidence="3">
    <name type="scientific">Rheinheimera sp. BAL341</name>
    <dbReference type="NCBI Taxonomy" id="1708203"/>
    <lineage>
        <taxon>Bacteria</taxon>
        <taxon>Pseudomonadati</taxon>
        <taxon>Pseudomonadota</taxon>
        <taxon>Gammaproteobacteria</taxon>
        <taxon>Chromatiales</taxon>
        <taxon>Chromatiaceae</taxon>
        <taxon>Rheinheimera</taxon>
    </lineage>
</organism>
<protein>
    <recommendedName>
        <fullName evidence="2">Lipid/polyisoprenoid-binding YceI-like domain-containing protein</fullName>
    </recommendedName>
</protein>
<dbReference type="InterPro" id="IPR036761">
    <property type="entry name" value="TTHA0802/YceI-like_sf"/>
</dbReference>
<evidence type="ECO:0000259" key="2">
    <source>
        <dbReference type="SMART" id="SM00867"/>
    </source>
</evidence>
<proteinExistence type="predicted"/>
<dbReference type="Pfam" id="PF04264">
    <property type="entry name" value="YceI"/>
    <property type="match status" value="1"/>
</dbReference>
<feature type="signal peptide" evidence="1">
    <location>
        <begin position="1"/>
        <end position="17"/>
    </location>
</feature>
<dbReference type="SUPFAM" id="SSF101874">
    <property type="entry name" value="YceI-like"/>
    <property type="match status" value="1"/>
</dbReference>
<dbReference type="PIRSF" id="PIRSF029811">
    <property type="entry name" value="UCP029811"/>
    <property type="match status" value="1"/>
</dbReference>
<dbReference type="EMBL" id="CAAJGR010000052">
    <property type="protein sequence ID" value="VHO01984.1"/>
    <property type="molecule type" value="Genomic_DNA"/>
</dbReference>
<accession>A0A486XHG0</accession>
<evidence type="ECO:0000256" key="1">
    <source>
        <dbReference type="SAM" id="SignalP"/>
    </source>
</evidence>
<feature type="domain" description="Lipid/polyisoprenoid-binding YceI-like" evidence="2">
    <location>
        <begin position="19"/>
        <end position="186"/>
    </location>
</feature>
<dbReference type="Gene3D" id="2.40.128.110">
    <property type="entry name" value="Lipid/polyisoprenoid-binding, YceI-like"/>
    <property type="match status" value="1"/>
</dbReference>
<dbReference type="SMART" id="SM00867">
    <property type="entry name" value="YceI"/>
    <property type="match status" value="1"/>
</dbReference>
<dbReference type="InterPro" id="IPR007372">
    <property type="entry name" value="Lipid/polyisoprenoid-bd_YceI"/>
</dbReference>
<dbReference type="AlphaFoldDB" id="A0A486XHG0"/>
<name>A0A486XHG0_9GAMM</name>
<keyword evidence="1" id="KW-0732">Signal</keyword>
<reference evidence="3" key="1">
    <citation type="submission" date="2019-04" db="EMBL/GenBank/DDBJ databases">
        <authorList>
            <person name="Brambilla D."/>
        </authorList>
    </citation>
    <scope>NUCLEOTIDE SEQUENCE</scope>
    <source>
        <strain evidence="3">BAL1</strain>
    </source>
</reference>
<gene>
    <name evidence="3" type="ORF">BAL341_542</name>
</gene>
<feature type="chain" id="PRO_5019856881" description="Lipid/polyisoprenoid-binding YceI-like domain-containing protein" evidence="1">
    <location>
        <begin position="18"/>
        <end position="188"/>
    </location>
</feature>
<dbReference type="InterPro" id="IPR027016">
    <property type="entry name" value="UCP029811"/>
</dbReference>
<sequence length="188" mass="20520">MKVFALVLALTSSMASASLWQLDNSQSSLHFISVKNDVVAETHQFSQLNGSWDGNNVSISVAVNSLETNIPIRNERIWQYVLQAEQYNAITVSAELPQAMLPRGNDESTVVNLTLGVKIAAETAPLTAAVRITRLNDKTLQASTEAPIMLNTNSFKLTAGVAKLQELAGLKRIDPLVPVNFNVLFKQQ</sequence>
<evidence type="ECO:0000313" key="3">
    <source>
        <dbReference type="EMBL" id="VHO01984.1"/>
    </source>
</evidence>